<protein>
    <submittedName>
        <fullName evidence="1">Uncharacterized protein</fullName>
    </submittedName>
</protein>
<name>A0AAV4Q718_9ARAC</name>
<proteinExistence type="predicted"/>
<organism evidence="1 2">
    <name type="scientific">Caerostris darwini</name>
    <dbReference type="NCBI Taxonomy" id="1538125"/>
    <lineage>
        <taxon>Eukaryota</taxon>
        <taxon>Metazoa</taxon>
        <taxon>Ecdysozoa</taxon>
        <taxon>Arthropoda</taxon>
        <taxon>Chelicerata</taxon>
        <taxon>Arachnida</taxon>
        <taxon>Araneae</taxon>
        <taxon>Araneomorphae</taxon>
        <taxon>Entelegynae</taxon>
        <taxon>Araneoidea</taxon>
        <taxon>Araneidae</taxon>
        <taxon>Caerostris</taxon>
    </lineage>
</organism>
<sequence>MGSKFVSQSIKKLKRSRGKVSKTCQVVESKFEVQPTADIATKNVPSDDSVDVSVEVPRQTVLSQRAQRLKRAMIANSEKKLRQRMKRGELVFRSVSTCRAAKRLGLQAKLAAPQTYQKSYLA</sequence>
<keyword evidence="2" id="KW-1185">Reference proteome</keyword>
<accession>A0AAV4Q718</accession>
<dbReference type="AlphaFoldDB" id="A0AAV4Q718"/>
<evidence type="ECO:0000313" key="1">
    <source>
        <dbReference type="EMBL" id="GIY05107.1"/>
    </source>
</evidence>
<comment type="caution">
    <text evidence="1">The sequence shown here is derived from an EMBL/GenBank/DDBJ whole genome shotgun (WGS) entry which is preliminary data.</text>
</comment>
<evidence type="ECO:0000313" key="2">
    <source>
        <dbReference type="Proteomes" id="UP001054837"/>
    </source>
</evidence>
<dbReference type="EMBL" id="BPLQ01004057">
    <property type="protein sequence ID" value="GIY05107.1"/>
    <property type="molecule type" value="Genomic_DNA"/>
</dbReference>
<gene>
    <name evidence="1" type="ORF">CDAR_120841</name>
</gene>
<dbReference type="Proteomes" id="UP001054837">
    <property type="component" value="Unassembled WGS sequence"/>
</dbReference>
<reference evidence="1 2" key="1">
    <citation type="submission" date="2021-06" db="EMBL/GenBank/DDBJ databases">
        <title>Caerostris darwini draft genome.</title>
        <authorList>
            <person name="Kono N."/>
            <person name="Arakawa K."/>
        </authorList>
    </citation>
    <scope>NUCLEOTIDE SEQUENCE [LARGE SCALE GENOMIC DNA]</scope>
</reference>